<evidence type="ECO:0000313" key="9">
    <source>
        <dbReference type="EMBL" id="SRX91910.1"/>
    </source>
</evidence>
<feature type="transmembrane region" description="Helical" evidence="7">
    <location>
        <begin position="305"/>
        <end position="322"/>
    </location>
</feature>
<keyword evidence="6 7" id="KW-0472">Membrane</keyword>
<sequence>MRTEPIFRGYPISALAVICLSVFVISVDATIVNVALPTLSRDLGANTAQLQWIVDAYTLVMAGLLLSVGSLSDRYGRRGWLSSGLALFAITSAVAAQVNSADALIAARAAMGVGAAVIFPTTLALITNIFADPIARAKAIGLWAAMVGVGVAAGPITGGWLLEHFWWGSIFLVNVPVAALAIFGGMLFVPTSRDPATPPVDVPGLILSAVGVTTLVYTVIEAPGWGWGSVRTGTGFALAAVVLAGFALWERRSTHPMLDVSVFVNRRFSGGSLAVTAGFLTLFGFIFVITQYFQFIKDYSAFETGVRLLPVAISIALASVVGPRMVERVGTTAVVAVGLGVFAAGLAWASTVDAGTSYNEIALQMVLLGGGLGLTTAPATEAIMGSLSADKAGVGSAINDTTRELGGTLGVAIIGSVFASLYSGRVGSAAPLAALPADVRATMQASIAGAYKVIGQLPAGTAVGVRDAVNHAFLDGLQVGSLVCAGIAAAAAIVVAVLLPARARNAVTSTPTPEFVEA</sequence>
<keyword evidence="3" id="KW-1003">Cell membrane</keyword>
<feature type="transmembrane region" description="Helical" evidence="7">
    <location>
        <begin position="80"/>
        <end position="99"/>
    </location>
</feature>
<feature type="domain" description="Major facilitator superfamily (MFS) profile" evidence="8">
    <location>
        <begin position="14"/>
        <end position="503"/>
    </location>
</feature>
<dbReference type="PROSITE" id="PS50850">
    <property type="entry name" value="MFS"/>
    <property type="match status" value="1"/>
</dbReference>
<organism evidence="9 10">
    <name type="scientific">Mycobacterium shimoidei</name>
    <dbReference type="NCBI Taxonomy" id="29313"/>
    <lineage>
        <taxon>Bacteria</taxon>
        <taxon>Bacillati</taxon>
        <taxon>Actinomycetota</taxon>
        <taxon>Actinomycetes</taxon>
        <taxon>Mycobacteriales</taxon>
        <taxon>Mycobacteriaceae</taxon>
        <taxon>Mycobacterium</taxon>
    </lineage>
</organism>
<feature type="transmembrane region" description="Helical" evidence="7">
    <location>
        <begin position="105"/>
        <end position="127"/>
    </location>
</feature>
<dbReference type="NCBIfam" id="TIGR00711">
    <property type="entry name" value="efflux_EmrB"/>
    <property type="match status" value="1"/>
</dbReference>
<evidence type="ECO:0000256" key="2">
    <source>
        <dbReference type="ARBA" id="ARBA00022448"/>
    </source>
</evidence>
<dbReference type="PANTHER" id="PTHR42718:SF42">
    <property type="entry name" value="EXPORT PROTEIN"/>
    <property type="match status" value="1"/>
</dbReference>
<feature type="transmembrane region" description="Helical" evidence="7">
    <location>
        <begin position="48"/>
        <end position="68"/>
    </location>
</feature>
<feature type="transmembrane region" description="Helical" evidence="7">
    <location>
        <begin position="270"/>
        <end position="293"/>
    </location>
</feature>
<dbReference type="InterPro" id="IPR011701">
    <property type="entry name" value="MFS"/>
</dbReference>
<keyword evidence="2" id="KW-0813">Transport</keyword>
<dbReference type="EMBL" id="UEGW01000001">
    <property type="protein sequence ID" value="SRX91910.1"/>
    <property type="molecule type" value="Genomic_DNA"/>
</dbReference>
<reference evidence="9 10" key="1">
    <citation type="submission" date="2018-05" db="EMBL/GenBank/DDBJ databases">
        <authorList>
            <consortium name="IHU Genomes"/>
        </authorList>
    </citation>
    <scope>NUCLEOTIDE SEQUENCE [LARGE SCALE GENOMIC DNA]</scope>
    <source>
        <strain evidence="9 10">P7336</strain>
    </source>
</reference>
<feature type="transmembrane region" description="Helical" evidence="7">
    <location>
        <begin position="139"/>
        <end position="160"/>
    </location>
</feature>
<evidence type="ECO:0000256" key="4">
    <source>
        <dbReference type="ARBA" id="ARBA00022692"/>
    </source>
</evidence>
<dbReference type="Gene3D" id="1.20.1720.10">
    <property type="entry name" value="Multidrug resistance protein D"/>
    <property type="match status" value="2"/>
</dbReference>
<dbReference type="STRING" id="29313.BHQ16_07240"/>
<feature type="transmembrane region" description="Helical" evidence="7">
    <location>
        <begin position="329"/>
        <end position="349"/>
    </location>
</feature>
<feature type="transmembrane region" description="Helical" evidence="7">
    <location>
        <begin position="479"/>
        <end position="499"/>
    </location>
</feature>
<feature type="transmembrane region" description="Helical" evidence="7">
    <location>
        <begin position="200"/>
        <end position="220"/>
    </location>
</feature>
<evidence type="ECO:0000256" key="6">
    <source>
        <dbReference type="ARBA" id="ARBA00023136"/>
    </source>
</evidence>
<keyword evidence="4 7" id="KW-0812">Transmembrane</keyword>
<dbReference type="GO" id="GO:0022857">
    <property type="term" value="F:transmembrane transporter activity"/>
    <property type="evidence" value="ECO:0007669"/>
    <property type="project" value="InterPro"/>
</dbReference>
<evidence type="ECO:0000259" key="8">
    <source>
        <dbReference type="PROSITE" id="PS50850"/>
    </source>
</evidence>
<evidence type="ECO:0000256" key="1">
    <source>
        <dbReference type="ARBA" id="ARBA00004651"/>
    </source>
</evidence>
<gene>
    <name evidence="9" type="ORF">MSP7336_00131</name>
</gene>
<name>A0A1E3TJQ7_MYCSH</name>
<evidence type="ECO:0000256" key="3">
    <source>
        <dbReference type="ARBA" id="ARBA00022475"/>
    </source>
</evidence>
<evidence type="ECO:0000313" key="10">
    <source>
        <dbReference type="Proteomes" id="UP000252015"/>
    </source>
</evidence>
<feature type="transmembrane region" description="Helical" evidence="7">
    <location>
        <begin position="405"/>
        <end position="422"/>
    </location>
</feature>
<dbReference type="PRINTS" id="PR01036">
    <property type="entry name" value="TCRTETB"/>
</dbReference>
<dbReference type="InterPro" id="IPR036259">
    <property type="entry name" value="MFS_trans_sf"/>
</dbReference>
<dbReference type="RefSeq" id="WP_069395350.1">
    <property type="nucleotide sequence ID" value="NZ_JACKUN010000014.1"/>
</dbReference>
<feature type="transmembrane region" description="Helical" evidence="7">
    <location>
        <begin position="166"/>
        <end position="188"/>
    </location>
</feature>
<dbReference type="OrthoDB" id="9781469at2"/>
<dbReference type="PANTHER" id="PTHR42718">
    <property type="entry name" value="MAJOR FACILITATOR SUPERFAMILY MULTIDRUG TRANSPORTER MFSC"/>
    <property type="match status" value="1"/>
</dbReference>
<evidence type="ECO:0000256" key="7">
    <source>
        <dbReference type="SAM" id="Phobius"/>
    </source>
</evidence>
<evidence type="ECO:0000256" key="5">
    <source>
        <dbReference type="ARBA" id="ARBA00022989"/>
    </source>
</evidence>
<keyword evidence="10" id="KW-1185">Reference proteome</keyword>
<dbReference type="SUPFAM" id="SSF103473">
    <property type="entry name" value="MFS general substrate transporter"/>
    <property type="match status" value="1"/>
</dbReference>
<keyword evidence="5 7" id="KW-1133">Transmembrane helix</keyword>
<protein>
    <submittedName>
        <fullName evidence="9">Permease, MFS superfamily [Gordonia sp. KTR9]</fullName>
    </submittedName>
</protein>
<feature type="transmembrane region" description="Helical" evidence="7">
    <location>
        <begin position="12"/>
        <end position="36"/>
    </location>
</feature>
<dbReference type="Pfam" id="PF07690">
    <property type="entry name" value="MFS_1"/>
    <property type="match status" value="1"/>
</dbReference>
<dbReference type="InterPro" id="IPR020846">
    <property type="entry name" value="MFS_dom"/>
</dbReference>
<accession>A0A1E3TJQ7</accession>
<dbReference type="Proteomes" id="UP000252015">
    <property type="component" value="Unassembled WGS sequence"/>
</dbReference>
<dbReference type="InterPro" id="IPR004638">
    <property type="entry name" value="EmrB-like"/>
</dbReference>
<comment type="subcellular location">
    <subcellularLocation>
        <location evidence="1">Cell membrane</location>
        <topology evidence="1">Multi-pass membrane protein</topology>
    </subcellularLocation>
</comment>
<dbReference type="AlphaFoldDB" id="A0A1E3TJQ7"/>
<feature type="transmembrane region" description="Helical" evidence="7">
    <location>
        <begin position="232"/>
        <end position="249"/>
    </location>
</feature>
<dbReference type="GO" id="GO:0005886">
    <property type="term" value="C:plasma membrane"/>
    <property type="evidence" value="ECO:0007669"/>
    <property type="project" value="UniProtKB-SubCell"/>
</dbReference>
<feature type="transmembrane region" description="Helical" evidence="7">
    <location>
        <begin position="361"/>
        <end position="384"/>
    </location>
</feature>
<proteinExistence type="predicted"/>
<dbReference type="CDD" id="cd17321">
    <property type="entry name" value="MFS_MMR_MDR_like"/>
    <property type="match status" value="1"/>
</dbReference>